<evidence type="ECO:0000313" key="2">
    <source>
        <dbReference type="EMBL" id="GAA1409795.1"/>
    </source>
</evidence>
<keyword evidence="3" id="KW-1185">Reference proteome</keyword>
<accession>A0ABP4J5Z5</accession>
<reference evidence="3" key="1">
    <citation type="journal article" date="2019" name="Int. J. Syst. Evol. Microbiol.">
        <title>The Global Catalogue of Microorganisms (GCM) 10K type strain sequencing project: providing services to taxonomists for standard genome sequencing and annotation.</title>
        <authorList>
            <consortium name="The Broad Institute Genomics Platform"/>
            <consortium name="The Broad Institute Genome Sequencing Center for Infectious Disease"/>
            <person name="Wu L."/>
            <person name="Ma J."/>
        </authorList>
    </citation>
    <scope>NUCLEOTIDE SEQUENCE [LARGE SCALE GENOMIC DNA]</scope>
    <source>
        <strain evidence="3">JCM 12393</strain>
    </source>
</reference>
<comment type="caution">
    <text evidence="2">The sequence shown here is derived from an EMBL/GenBank/DDBJ whole genome shotgun (WGS) entry which is preliminary data.</text>
</comment>
<protein>
    <submittedName>
        <fullName evidence="2">Uncharacterized protein</fullName>
    </submittedName>
</protein>
<proteinExistence type="predicted"/>
<gene>
    <name evidence="2" type="ORF">GCM10009639_60340</name>
</gene>
<organism evidence="2 3">
    <name type="scientific">Kitasatospora putterlickiae</name>
    <dbReference type="NCBI Taxonomy" id="221725"/>
    <lineage>
        <taxon>Bacteria</taxon>
        <taxon>Bacillati</taxon>
        <taxon>Actinomycetota</taxon>
        <taxon>Actinomycetes</taxon>
        <taxon>Kitasatosporales</taxon>
        <taxon>Streptomycetaceae</taxon>
        <taxon>Kitasatospora</taxon>
    </lineage>
</organism>
<evidence type="ECO:0000256" key="1">
    <source>
        <dbReference type="SAM" id="MobiDB-lite"/>
    </source>
</evidence>
<dbReference type="Proteomes" id="UP001499863">
    <property type="component" value="Unassembled WGS sequence"/>
</dbReference>
<dbReference type="EMBL" id="BAAAKJ010000373">
    <property type="protein sequence ID" value="GAA1409795.1"/>
    <property type="molecule type" value="Genomic_DNA"/>
</dbReference>
<name>A0ABP4J5Z5_9ACTN</name>
<feature type="region of interest" description="Disordered" evidence="1">
    <location>
        <begin position="1"/>
        <end position="36"/>
    </location>
</feature>
<sequence>MASPGTGPAWWRRFSGVAGTAGPTGGGTAADGGTAVNGDAAAGAVKAGPM</sequence>
<evidence type="ECO:0000313" key="3">
    <source>
        <dbReference type="Proteomes" id="UP001499863"/>
    </source>
</evidence>